<dbReference type="AlphaFoldDB" id="A0A0F9IFG6"/>
<protein>
    <submittedName>
        <fullName evidence="1">Uncharacterized protein</fullName>
    </submittedName>
</protein>
<dbReference type="EMBL" id="LAZR01012554">
    <property type="protein sequence ID" value="KKM26222.1"/>
    <property type="molecule type" value="Genomic_DNA"/>
</dbReference>
<name>A0A0F9IFG6_9ZZZZ</name>
<sequence length="63" mass="7392">MKVILLFDSDKLDNCYREYMLRDSFDEDLRSGKYGCIEFCHPDNGEVMLASVRDPSEKKLIKN</sequence>
<evidence type="ECO:0000313" key="1">
    <source>
        <dbReference type="EMBL" id="KKM26222.1"/>
    </source>
</evidence>
<reference evidence="1" key="1">
    <citation type="journal article" date="2015" name="Nature">
        <title>Complex archaea that bridge the gap between prokaryotes and eukaryotes.</title>
        <authorList>
            <person name="Spang A."/>
            <person name="Saw J.H."/>
            <person name="Jorgensen S.L."/>
            <person name="Zaremba-Niedzwiedzka K."/>
            <person name="Martijn J."/>
            <person name="Lind A.E."/>
            <person name="van Eijk R."/>
            <person name="Schleper C."/>
            <person name="Guy L."/>
            <person name="Ettema T.J."/>
        </authorList>
    </citation>
    <scope>NUCLEOTIDE SEQUENCE</scope>
</reference>
<organism evidence="1">
    <name type="scientific">marine sediment metagenome</name>
    <dbReference type="NCBI Taxonomy" id="412755"/>
    <lineage>
        <taxon>unclassified sequences</taxon>
        <taxon>metagenomes</taxon>
        <taxon>ecological metagenomes</taxon>
    </lineage>
</organism>
<gene>
    <name evidence="1" type="ORF">LCGC14_1586900</name>
</gene>
<accession>A0A0F9IFG6</accession>
<comment type="caution">
    <text evidence="1">The sequence shown here is derived from an EMBL/GenBank/DDBJ whole genome shotgun (WGS) entry which is preliminary data.</text>
</comment>
<proteinExistence type="predicted"/>